<evidence type="ECO:0000256" key="1">
    <source>
        <dbReference type="SAM" id="MobiDB-lite"/>
    </source>
</evidence>
<dbReference type="EMBL" id="CAJFCJ010000006">
    <property type="protein sequence ID" value="CAD5115699.1"/>
    <property type="molecule type" value="Genomic_DNA"/>
</dbReference>
<keyword evidence="3" id="KW-1185">Reference proteome</keyword>
<organism evidence="2 3">
    <name type="scientific">Dimorphilus gyrociliatus</name>
    <dbReference type="NCBI Taxonomy" id="2664684"/>
    <lineage>
        <taxon>Eukaryota</taxon>
        <taxon>Metazoa</taxon>
        <taxon>Spiralia</taxon>
        <taxon>Lophotrochozoa</taxon>
        <taxon>Annelida</taxon>
        <taxon>Polychaeta</taxon>
        <taxon>Polychaeta incertae sedis</taxon>
        <taxon>Dinophilidae</taxon>
        <taxon>Dimorphilus</taxon>
    </lineage>
</organism>
<evidence type="ECO:0000313" key="2">
    <source>
        <dbReference type="EMBL" id="CAD5115699.1"/>
    </source>
</evidence>
<evidence type="ECO:0000313" key="3">
    <source>
        <dbReference type="Proteomes" id="UP000549394"/>
    </source>
</evidence>
<feature type="compositionally biased region" description="Basic and acidic residues" evidence="1">
    <location>
        <begin position="1"/>
        <end position="31"/>
    </location>
</feature>
<dbReference type="AlphaFoldDB" id="A0A7I8VH80"/>
<comment type="caution">
    <text evidence="2">The sequence shown here is derived from an EMBL/GenBank/DDBJ whole genome shotgun (WGS) entry which is preliminary data.</text>
</comment>
<proteinExistence type="predicted"/>
<accession>A0A7I8VH80</accession>
<reference evidence="2 3" key="1">
    <citation type="submission" date="2020-08" db="EMBL/GenBank/DDBJ databases">
        <authorList>
            <person name="Hejnol A."/>
        </authorList>
    </citation>
    <scope>NUCLEOTIDE SEQUENCE [LARGE SCALE GENOMIC DNA]</scope>
</reference>
<feature type="region of interest" description="Disordered" evidence="1">
    <location>
        <begin position="1"/>
        <end position="107"/>
    </location>
</feature>
<gene>
    <name evidence="2" type="ORF">DGYR_LOCUS4410</name>
</gene>
<feature type="compositionally biased region" description="Acidic residues" evidence="1">
    <location>
        <begin position="56"/>
        <end position="100"/>
    </location>
</feature>
<sequence>MSDKQGEDGKSEGKNDQEEDKKDDEPEKKEDNDDDDDDDEDDDDDDDEQSDNKNEEVDDDGEDDDDDNDDDDEDDDESEDDDEDEDEDEDEEEEGEEEEDKNSVILDTDLVKIEENLSDADFLSNITNDSSSLIKSVKKWQEKYKLDISELIAEADKLLEESLTPADFGLTGMAAKVIDVLLSKTEEMDLNELLEYAKSYKM</sequence>
<protein>
    <submittedName>
        <fullName evidence="2">Uncharacterized protein</fullName>
    </submittedName>
</protein>
<name>A0A7I8VH80_9ANNE</name>
<dbReference type="Proteomes" id="UP000549394">
    <property type="component" value="Unassembled WGS sequence"/>
</dbReference>
<feature type="compositionally biased region" description="Acidic residues" evidence="1">
    <location>
        <begin position="32"/>
        <end position="49"/>
    </location>
</feature>